<dbReference type="PROSITE" id="PS01174">
    <property type="entry name" value="LIPASE_GDXG_SER"/>
    <property type="match status" value="1"/>
</dbReference>
<dbReference type="AlphaFoldDB" id="A0A9Q1MXY7"/>
<dbReference type="InterPro" id="IPR033140">
    <property type="entry name" value="Lipase_GDXG_put_SER_AS"/>
</dbReference>
<dbReference type="PANTHER" id="PTHR46975:SF2">
    <property type="entry name" value="PROTEIN SWEETIE"/>
    <property type="match status" value="1"/>
</dbReference>
<dbReference type="InterPro" id="IPR044218">
    <property type="entry name" value="SWEETIE"/>
</dbReference>
<dbReference type="SUPFAM" id="SSF48371">
    <property type="entry name" value="ARM repeat"/>
    <property type="match status" value="1"/>
</dbReference>
<evidence type="ECO:0000256" key="2">
    <source>
        <dbReference type="PROSITE-ProRule" id="PRU10038"/>
    </source>
</evidence>
<dbReference type="Pfam" id="PF07859">
    <property type="entry name" value="Abhydrolase_3"/>
    <property type="match status" value="1"/>
</dbReference>
<dbReference type="EMBL" id="JAJAGQ010000003">
    <property type="protein sequence ID" value="KAJ8567482.1"/>
    <property type="molecule type" value="Genomic_DNA"/>
</dbReference>
<dbReference type="GO" id="GO:0005975">
    <property type="term" value="P:carbohydrate metabolic process"/>
    <property type="evidence" value="ECO:0007669"/>
    <property type="project" value="InterPro"/>
</dbReference>
<evidence type="ECO:0000256" key="1">
    <source>
        <dbReference type="ARBA" id="ARBA00010515"/>
    </source>
</evidence>
<dbReference type="InterPro" id="IPR029058">
    <property type="entry name" value="AB_hydrolase_fold"/>
</dbReference>
<dbReference type="Gene3D" id="3.40.50.1820">
    <property type="entry name" value="alpha/beta hydrolase"/>
    <property type="match status" value="1"/>
</dbReference>
<keyword evidence="5" id="KW-1185">Reference proteome</keyword>
<reference evidence="5" key="1">
    <citation type="journal article" date="2023" name="Proc. Natl. Acad. Sci. U.S.A.">
        <title>Genomic and structural basis for evolution of tropane alkaloid biosynthesis.</title>
        <authorList>
            <person name="Wanga Y.-J."/>
            <person name="Taina T."/>
            <person name="Yua J.-Y."/>
            <person name="Lia J."/>
            <person name="Xua B."/>
            <person name="Chenc J."/>
            <person name="D'Auriad J.C."/>
            <person name="Huanga J.-P."/>
            <person name="Huanga S.-X."/>
        </authorList>
    </citation>
    <scope>NUCLEOTIDE SEQUENCE [LARGE SCALE GENOMIC DNA]</scope>
    <source>
        <strain evidence="5">cv. KIB-2019</strain>
    </source>
</reference>
<dbReference type="InterPro" id="IPR016024">
    <property type="entry name" value="ARM-type_fold"/>
</dbReference>
<name>A0A9Q1MXY7_9SOLA</name>
<accession>A0A9Q1MXY7</accession>
<gene>
    <name evidence="4" type="ORF">K7X08_019690</name>
</gene>
<comment type="similarity">
    <text evidence="1">Belongs to the 'GDXG' lipolytic enzyme family.</text>
</comment>
<feature type="active site" evidence="2">
    <location>
        <position position="182"/>
    </location>
</feature>
<protein>
    <recommendedName>
        <fullName evidence="3">Alpha/beta hydrolase fold-3 domain-containing protein</fullName>
    </recommendedName>
</protein>
<dbReference type="OrthoDB" id="408631at2759"/>
<dbReference type="InterPro" id="IPR013094">
    <property type="entry name" value="AB_hydrolase_3"/>
</dbReference>
<sequence length="522" mass="57949">MVTANSYDPRQNLNVRKDHNQQHGVVVVEEIEGLIKVYNNGHIERPPIVPNVPPNSLPNQELNVTAEDVIFHNPTNLWSRIYLPITAKKLPLLVYFHGGGFSVGSAAWKCYHDFLTTLASIIGCIIMSINYRLAPENRLPAAYDDGFHAITWLKNQALTNSKEQYSWSSKCNFSKMFLSGDSAGANIAYQVAIRLNSYNLKPLCLKGLILIQPFFGGESRTHSEKYSVQPAYSALNLSASDAYWRLALPVGLNRDHPWCRPRLSNNMKLPSVLICISEMDILKDRNLEMCSVLGNAGIKVEKQVYKGAAEYLGELYRYFGRRITCGLLETTTIVAKLLKFNEEFVREEALQMLQIALEGSGGGVAASAYTDVFRVGELDNASSSCVKALEDPMSTVRDAFTEALGALLGLGMNPDAQVQPRRKAHFTPKKLDGGLQRHLTLPFVKASGPRAKVLRVGLALSWVSFLQAIRLKYLQPDTELEKYIFQVMDMLRADSLFDAQALCGLTNSQLANELSGGNLIEA</sequence>
<dbReference type="SUPFAM" id="SSF53474">
    <property type="entry name" value="alpha/beta-Hydrolases"/>
    <property type="match status" value="1"/>
</dbReference>
<feature type="domain" description="Alpha/beta hydrolase fold-3" evidence="3">
    <location>
        <begin position="93"/>
        <end position="308"/>
    </location>
</feature>
<evidence type="ECO:0000313" key="4">
    <source>
        <dbReference type="EMBL" id="KAJ8567482.1"/>
    </source>
</evidence>
<evidence type="ECO:0000259" key="3">
    <source>
        <dbReference type="Pfam" id="PF07859"/>
    </source>
</evidence>
<dbReference type="GO" id="GO:0016787">
    <property type="term" value="F:hydrolase activity"/>
    <property type="evidence" value="ECO:0007669"/>
    <property type="project" value="InterPro"/>
</dbReference>
<dbReference type="Proteomes" id="UP001152561">
    <property type="component" value="Unassembled WGS sequence"/>
</dbReference>
<organism evidence="4 5">
    <name type="scientific">Anisodus acutangulus</name>
    <dbReference type="NCBI Taxonomy" id="402998"/>
    <lineage>
        <taxon>Eukaryota</taxon>
        <taxon>Viridiplantae</taxon>
        <taxon>Streptophyta</taxon>
        <taxon>Embryophyta</taxon>
        <taxon>Tracheophyta</taxon>
        <taxon>Spermatophyta</taxon>
        <taxon>Magnoliopsida</taxon>
        <taxon>eudicotyledons</taxon>
        <taxon>Gunneridae</taxon>
        <taxon>Pentapetalae</taxon>
        <taxon>asterids</taxon>
        <taxon>lamiids</taxon>
        <taxon>Solanales</taxon>
        <taxon>Solanaceae</taxon>
        <taxon>Solanoideae</taxon>
        <taxon>Hyoscyameae</taxon>
        <taxon>Anisodus</taxon>
    </lineage>
</organism>
<dbReference type="PANTHER" id="PTHR46975">
    <property type="entry name" value="PROTEIN SWEETIE"/>
    <property type="match status" value="1"/>
</dbReference>
<proteinExistence type="inferred from homology"/>
<evidence type="ECO:0000313" key="5">
    <source>
        <dbReference type="Proteomes" id="UP001152561"/>
    </source>
</evidence>
<comment type="caution">
    <text evidence="4">The sequence shown here is derived from an EMBL/GenBank/DDBJ whole genome shotgun (WGS) entry which is preliminary data.</text>
</comment>